<dbReference type="AlphaFoldDB" id="A0A811K6X0"/>
<sequence>MNFTSFFVVFTALTVSTNADQGISAQEGSLYEICDWSFLKNTTLCGGPCGPDFTGPMCNEPLCDYNDPECLDRVSTINWKKVVWIVIPVFFVLINFLAWFIVYLRFMRRRNVSIEEFVKMKIQVV</sequence>
<evidence type="ECO:0000313" key="4">
    <source>
        <dbReference type="Proteomes" id="UP000614601"/>
    </source>
</evidence>
<proteinExistence type="predicted"/>
<dbReference type="Proteomes" id="UP000783686">
    <property type="component" value="Unassembled WGS sequence"/>
</dbReference>
<dbReference type="EMBL" id="CAJFDH010000002">
    <property type="protein sequence ID" value="CAD5211744.1"/>
    <property type="molecule type" value="Genomic_DNA"/>
</dbReference>
<evidence type="ECO:0000256" key="1">
    <source>
        <dbReference type="SAM" id="Phobius"/>
    </source>
</evidence>
<feature type="signal peptide" evidence="2">
    <location>
        <begin position="1"/>
        <end position="19"/>
    </location>
</feature>
<name>A0A811K6X0_9BILA</name>
<accession>A0A811K6X0</accession>
<feature type="transmembrane region" description="Helical" evidence="1">
    <location>
        <begin position="82"/>
        <end position="104"/>
    </location>
</feature>
<dbReference type="Proteomes" id="UP000614601">
    <property type="component" value="Unassembled WGS sequence"/>
</dbReference>
<dbReference type="EMBL" id="CAJFCW020000002">
    <property type="protein sequence ID" value="CAG9094243.1"/>
    <property type="molecule type" value="Genomic_DNA"/>
</dbReference>
<keyword evidence="1" id="KW-0472">Membrane</keyword>
<keyword evidence="2" id="KW-0732">Signal</keyword>
<keyword evidence="1" id="KW-0812">Transmembrane</keyword>
<keyword evidence="1" id="KW-1133">Transmembrane helix</keyword>
<reference evidence="3" key="1">
    <citation type="submission" date="2020-09" db="EMBL/GenBank/DDBJ databases">
        <authorList>
            <person name="Kikuchi T."/>
        </authorList>
    </citation>
    <scope>NUCLEOTIDE SEQUENCE</scope>
    <source>
        <strain evidence="3">SH1</strain>
    </source>
</reference>
<evidence type="ECO:0000313" key="3">
    <source>
        <dbReference type="EMBL" id="CAD5211744.1"/>
    </source>
</evidence>
<keyword evidence="4" id="KW-1185">Reference proteome</keyword>
<gene>
    <name evidence="3" type="ORF">BOKJ2_LOCUS3847</name>
</gene>
<comment type="caution">
    <text evidence="3">The sequence shown here is derived from an EMBL/GenBank/DDBJ whole genome shotgun (WGS) entry which is preliminary data.</text>
</comment>
<protein>
    <recommendedName>
        <fullName evidence="5">LNR domain-containing protein</fullName>
    </recommendedName>
</protein>
<evidence type="ECO:0000256" key="2">
    <source>
        <dbReference type="SAM" id="SignalP"/>
    </source>
</evidence>
<evidence type="ECO:0008006" key="5">
    <source>
        <dbReference type="Google" id="ProtNLM"/>
    </source>
</evidence>
<feature type="chain" id="PRO_5036220962" description="LNR domain-containing protein" evidence="2">
    <location>
        <begin position="20"/>
        <end position="125"/>
    </location>
</feature>
<organism evidence="3 4">
    <name type="scientific">Bursaphelenchus okinawaensis</name>
    <dbReference type="NCBI Taxonomy" id="465554"/>
    <lineage>
        <taxon>Eukaryota</taxon>
        <taxon>Metazoa</taxon>
        <taxon>Ecdysozoa</taxon>
        <taxon>Nematoda</taxon>
        <taxon>Chromadorea</taxon>
        <taxon>Rhabditida</taxon>
        <taxon>Tylenchina</taxon>
        <taxon>Tylenchomorpha</taxon>
        <taxon>Aphelenchoidea</taxon>
        <taxon>Aphelenchoididae</taxon>
        <taxon>Bursaphelenchus</taxon>
    </lineage>
</organism>